<dbReference type="PANTHER" id="PTHR42659">
    <property type="entry name" value="XANTHINE DEHYDROGENASE SUBUNIT C-RELATED"/>
    <property type="match status" value="1"/>
</dbReference>
<accession>A0A076MRA4</accession>
<dbReference type="PANTHER" id="PTHR42659:SF1">
    <property type="entry name" value="OXIDOREDUCTASE"/>
    <property type="match status" value="1"/>
</dbReference>
<dbReference type="eggNOG" id="COG1319">
    <property type="taxonomic scope" value="Bacteria"/>
</dbReference>
<dbReference type="Gene3D" id="3.30.390.50">
    <property type="entry name" value="CO dehydrogenase flavoprotein, C-terminal domain"/>
    <property type="match status" value="1"/>
</dbReference>
<dbReference type="PATRIC" id="fig|1068978.7.peg.3274"/>
<evidence type="ECO:0000259" key="1">
    <source>
        <dbReference type="SMART" id="SM01092"/>
    </source>
</evidence>
<protein>
    <submittedName>
        <fullName evidence="2">Molybdopterin dehydrogenase, FAD-binding protein</fullName>
    </submittedName>
</protein>
<dbReference type="SUPFAM" id="SSF55447">
    <property type="entry name" value="CO dehydrogenase flavoprotein C-terminal domain-like"/>
    <property type="match status" value="1"/>
</dbReference>
<dbReference type="InterPro" id="IPR051312">
    <property type="entry name" value="Diverse_Substr_Oxidored"/>
</dbReference>
<proteinExistence type="predicted"/>
<reference evidence="2 3" key="1">
    <citation type="submission" date="2014-07" db="EMBL/GenBank/DDBJ databases">
        <title>Whole Genome Sequence of the Amycolatopsis methanolica 239.</title>
        <authorList>
            <person name="Tang B."/>
        </authorList>
    </citation>
    <scope>NUCLEOTIDE SEQUENCE [LARGE SCALE GENOMIC DNA]</scope>
    <source>
        <strain evidence="2 3">239</strain>
    </source>
</reference>
<dbReference type="SMART" id="SM01092">
    <property type="entry name" value="CO_deh_flav_C"/>
    <property type="match status" value="1"/>
</dbReference>
<evidence type="ECO:0000313" key="2">
    <source>
        <dbReference type="EMBL" id="AIJ23159.1"/>
    </source>
</evidence>
<dbReference type="AlphaFoldDB" id="A0A076MRA4"/>
<dbReference type="STRING" id="1068978.AMETH_3067"/>
<evidence type="ECO:0000313" key="3">
    <source>
        <dbReference type="Proteomes" id="UP000062973"/>
    </source>
</evidence>
<dbReference type="InterPro" id="IPR036683">
    <property type="entry name" value="CO_DH_flav_C_dom_sf"/>
</dbReference>
<gene>
    <name evidence="2" type="ORF">AMETH_3067</name>
</gene>
<dbReference type="EMBL" id="CP009110">
    <property type="protein sequence ID" value="AIJ23159.1"/>
    <property type="molecule type" value="Genomic_DNA"/>
</dbReference>
<dbReference type="InterPro" id="IPR005107">
    <property type="entry name" value="CO_DH_flav_C"/>
</dbReference>
<dbReference type="HOGENOM" id="CLU_1923161_0_0_11"/>
<dbReference type="Pfam" id="PF03450">
    <property type="entry name" value="CO_deh_flav_C"/>
    <property type="match status" value="1"/>
</dbReference>
<sequence length="131" mass="13514">MHPVRAVDGGAAAARLAPVARRGHVAEVRAPRALRQVAADARHVAQLLGRAELDGVVADARVAAGGVATVPWRLTAVEAALRGKPATEESFTAAAALATDGARPLSESAFKLSLLPRTIVRALLEVTEGSR</sequence>
<dbReference type="KEGG" id="amq:AMETH_3067"/>
<organism evidence="2 3">
    <name type="scientific">Amycolatopsis methanolica 239</name>
    <dbReference type="NCBI Taxonomy" id="1068978"/>
    <lineage>
        <taxon>Bacteria</taxon>
        <taxon>Bacillati</taxon>
        <taxon>Actinomycetota</taxon>
        <taxon>Actinomycetes</taxon>
        <taxon>Pseudonocardiales</taxon>
        <taxon>Pseudonocardiaceae</taxon>
        <taxon>Amycolatopsis</taxon>
        <taxon>Amycolatopsis methanolica group</taxon>
    </lineage>
</organism>
<name>A0A076MRA4_AMYME</name>
<keyword evidence="3" id="KW-1185">Reference proteome</keyword>
<feature type="domain" description="CO dehydrogenase flavoprotein C-terminal" evidence="1">
    <location>
        <begin position="32"/>
        <end position="126"/>
    </location>
</feature>
<dbReference type="Proteomes" id="UP000062973">
    <property type="component" value="Chromosome"/>
</dbReference>